<reference evidence="2 3" key="1">
    <citation type="journal article" date="2011" name="Science">
        <title>The ecoresponsive genome of Daphnia pulex.</title>
        <authorList>
            <person name="Colbourne J.K."/>
            <person name="Pfrender M.E."/>
            <person name="Gilbert D."/>
            <person name="Thomas W.K."/>
            <person name="Tucker A."/>
            <person name="Oakley T.H."/>
            <person name="Tokishita S."/>
            <person name="Aerts A."/>
            <person name="Arnold G.J."/>
            <person name="Basu M.K."/>
            <person name="Bauer D.J."/>
            <person name="Caceres C.E."/>
            <person name="Carmel L."/>
            <person name="Casola C."/>
            <person name="Choi J.H."/>
            <person name="Detter J.C."/>
            <person name="Dong Q."/>
            <person name="Dusheyko S."/>
            <person name="Eads B.D."/>
            <person name="Frohlich T."/>
            <person name="Geiler-Samerotte K.A."/>
            <person name="Gerlach D."/>
            <person name="Hatcher P."/>
            <person name="Jogdeo S."/>
            <person name="Krijgsveld J."/>
            <person name="Kriventseva E.V."/>
            <person name="Kultz D."/>
            <person name="Laforsch C."/>
            <person name="Lindquist E."/>
            <person name="Lopez J."/>
            <person name="Manak J.R."/>
            <person name="Muller J."/>
            <person name="Pangilinan J."/>
            <person name="Patwardhan R.P."/>
            <person name="Pitluck S."/>
            <person name="Pritham E.J."/>
            <person name="Rechtsteiner A."/>
            <person name="Rho M."/>
            <person name="Rogozin I.B."/>
            <person name="Sakarya O."/>
            <person name="Salamov A."/>
            <person name="Schaack S."/>
            <person name="Shapiro H."/>
            <person name="Shiga Y."/>
            <person name="Skalitzky C."/>
            <person name="Smith Z."/>
            <person name="Souvorov A."/>
            <person name="Sung W."/>
            <person name="Tang Z."/>
            <person name="Tsuchiya D."/>
            <person name="Tu H."/>
            <person name="Vos H."/>
            <person name="Wang M."/>
            <person name="Wolf Y.I."/>
            <person name="Yamagata H."/>
            <person name="Yamada T."/>
            <person name="Ye Y."/>
            <person name="Shaw J.R."/>
            <person name="Andrews J."/>
            <person name="Crease T.J."/>
            <person name="Tang H."/>
            <person name="Lucas S.M."/>
            <person name="Robertson H.M."/>
            <person name="Bork P."/>
            <person name="Koonin E.V."/>
            <person name="Zdobnov E.M."/>
            <person name="Grigoriev I.V."/>
            <person name="Lynch M."/>
            <person name="Boore J.L."/>
        </authorList>
    </citation>
    <scope>NUCLEOTIDE SEQUENCE [LARGE SCALE GENOMIC DNA]</scope>
</reference>
<dbReference type="AlphaFoldDB" id="E9GW77"/>
<evidence type="ECO:0000313" key="3">
    <source>
        <dbReference type="Proteomes" id="UP000000305"/>
    </source>
</evidence>
<proteinExistence type="predicted"/>
<dbReference type="Gene3D" id="3.90.190.10">
    <property type="entry name" value="Protein tyrosine phosphatase superfamily"/>
    <property type="match status" value="1"/>
</dbReference>
<organism evidence="2 3">
    <name type="scientific">Daphnia pulex</name>
    <name type="common">Water flea</name>
    <dbReference type="NCBI Taxonomy" id="6669"/>
    <lineage>
        <taxon>Eukaryota</taxon>
        <taxon>Metazoa</taxon>
        <taxon>Ecdysozoa</taxon>
        <taxon>Arthropoda</taxon>
        <taxon>Crustacea</taxon>
        <taxon>Branchiopoda</taxon>
        <taxon>Diplostraca</taxon>
        <taxon>Cladocera</taxon>
        <taxon>Anomopoda</taxon>
        <taxon>Daphniidae</taxon>
        <taxon>Daphnia</taxon>
    </lineage>
</organism>
<dbReference type="PhylomeDB" id="E9GW77"/>
<protein>
    <recommendedName>
        <fullName evidence="1">Tyrosine-protein phosphatase domain-containing protein</fullName>
    </recommendedName>
</protein>
<accession>E9GW77</accession>
<dbReference type="Proteomes" id="UP000000305">
    <property type="component" value="Unassembled WGS sequence"/>
</dbReference>
<name>E9GW77_DAPPU</name>
<evidence type="ECO:0000313" key="2">
    <source>
        <dbReference type="EMBL" id="EFX76299.1"/>
    </source>
</evidence>
<dbReference type="HOGENOM" id="CLU_1950955_0_0_1"/>
<dbReference type="KEGG" id="dpx:DAPPUDRAFT_249234"/>
<gene>
    <name evidence="2" type="ORF">DAPPUDRAFT_249234</name>
</gene>
<dbReference type="eggNOG" id="KOG0789">
    <property type="taxonomic scope" value="Eukaryota"/>
</dbReference>
<evidence type="ECO:0000259" key="1">
    <source>
        <dbReference type="Pfam" id="PF00102"/>
    </source>
</evidence>
<dbReference type="InterPro" id="IPR000242">
    <property type="entry name" value="PTP_cat"/>
</dbReference>
<dbReference type="OrthoDB" id="6371915at2759"/>
<dbReference type="STRING" id="6669.E9GW77"/>
<dbReference type="SUPFAM" id="SSF52799">
    <property type="entry name" value="(Phosphotyrosine protein) phosphatases II"/>
    <property type="match status" value="1"/>
</dbReference>
<dbReference type="InParanoid" id="E9GW77"/>
<feature type="domain" description="Tyrosine-protein phosphatase" evidence="1">
    <location>
        <begin position="31"/>
        <end position="125"/>
    </location>
</feature>
<keyword evidence="3" id="KW-1185">Reference proteome</keyword>
<dbReference type="Pfam" id="PF00102">
    <property type="entry name" value="Y_phosphatase"/>
    <property type="match status" value="1"/>
</dbReference>
<dbReference type="GO" id="GO:0004725">
    <property type="term" value="F:protein tyrosine phosphatase activity"/>
    <property type="evidence" value="ECO:0007669"/>
    <property type="project" value="InterPro"/>
</dbReference>
<sequence length="129" mass="14766">MRPGYKADVEFENFCVRFMDEPKIQLPAVGNHPAHPDKYVVQIEVAAQSLQDDYELRVRIFYCPSWPYRGAANPDLAALFRLPKLYQNEPVVVVDRFGGTEAATLCALTTLVQQLSRDQHVDVYIYAKF</sequence>
<dbReference type="InterPro" id="IPR029021">
    <property type="entry name" value="Prot-tyrosine_phosphatase-like"/>
</dbReference>
<dbReference type="EMBL" id="GL732569">
    <property type="protein sequence ID" value="EFX76299.1"/>
    <property type="molecule type" value="Genomic_DNA"/>
</dbReference>